<evidence type="ECO:0000256" key="3">
    <source>
        <dbReference type="ARBA" id="ARBA00022630"/>
    </source>
</evidence>
<feature type="domain" description="FAD-binding PCMH-type" evidence="14">
    <location>
        <begin position="48"/>
        <end position="280"/>
    </location>
</feature>
<evidence type="ECO:0000256" key="2">
    <source>
        <dbReference type="ARBA" id="ARBA00022485"/>
    </source>
</evidence>
<comment type="cofactor">
    <cofactor evidence="1">
        <name>FAD</name>
        <dbReference type="ChEBI" id="CHEBI:57692"/>
    </cofactor>
</comment>
<dbReference type="InterPro" id="IPR016166">
    <property type="entry name" value="FAD-bd_PCMH"/>
</dbReference>
<dbReference type="AlphaFoldDB" id="A0A328XQ64"/>
<comment type="catalytic activity">
    <reaction evidence="10">
        <text>(R)-2-hydroxyglutarate + A = 2-oxoglutarate + AH2</text>
        <dbReference type="Rhea" id="RHEA:38295"/>
        <dbReference type="ChEBI" id="CHEBI:13193"/>
        <dbReference type="ChEBI" id="CHEBI:15801"/>
        <dbReference type="ChEBI" id="CHEBI:16810"/>
        <dbReference type="ChEBI" id="CHEBI:17499"/>
        <dbReference type="EC" id="1.1.99.39"/>
    </reaction>
    <physiologicalReaction direction="left-to-right" evidence="10">
        <dbReference type="Rhea" id="RHEA:38296"/>
    </physiologicalReaction>
</comment>
<comment type="similarity">
    <text evidence="11">In the N-terminal section; belongs to the FAD-binding oxidoreductase/transferase type 4 family.</text>
</comment>
<dbReference type="FunFam" id="3.30.70.2740:FF:000003">
    <property type="entry name" value="Oxidoreductase, FAD-binding, putative"/>
    <property type="match status" value="1"/>
</dbReference>
<dbReference type="InterPro" id="IPR017900">
    <property type="entry name" value="4Fe4S_Fe_S_CS"/>
</dbReference>
<dbReference type="PROSITE" id="PS51387">
    <property type="entry name" value="FAD_PCMH"/>
    <property type="match status" value="1"/>
</dbReference>
<dbReference type="Proteomes" id="UP000249700">
    <property type="component" value="Unassembled WGS sequence"/>
</dbReference>
<evidence type="ECO:0000256" key="6">
    <source>
        <dbReference type="ARBA" id="ARBA00023002"/>
    </source>
</evidence>
<dbReference type="Pfam" id="PF02913">
    <property type="entry name" value="FAD-oxidase_C"/>
    <property type="match status" value="1"/>
</dbReference>
<gene>
    <name evidence="15" type="ORF">BCL93_10415</name>
</gene>
<keyword evidence="4" id="KW-0479">Metal-binding</keyword>
<feature type="compositionally biased region" description="Low complexity" evidence="13">
    <location>
        <begin position="580"/>
        <end position="593"/>
    </location>
</feature>
<dbReference type="GO" id="GO:0051539">
    <property type="term" value="F:4 iron, 4 sulfur cluster binding"/>
    <property type="evidence" value="ECO:0007669"/>
    <property type="project" value="UniProtKB-KW"/>
</dbReference>
<dbReference type="GO" id="GO:0046872">
    <property type="term" value="F:metal ion binding"/>
    <property type="evidence" value="ECO:0007669"/>
    <property type="project" value="UniProtKB-KW"/>
</dbReference>
<feature type="region of interest" description="Disordered" evidence="13">
    <location>
        <begin position="553"/>
        <end position="630"/>
    </location>
</feature>
<keyword evidence="5" id="KW-0274">FAD</keyword>
<reference evidence="15 16" key="1">
    <citation type="submission" date="2018-06" db="EMBL/GenBank/DDBJ databases">
        <title>Comparative analysis of microorganisms from saline springs in Andes Mountain Range, Colombia.</title>
        <authorList>
            <person name="Rubin E."/>
        </authorList>
    </citation>
    <scope>NUCLEOTIDE SEQUENCE [LARGE SCALE GENOMIC DNA]</scope>
    <source>
        <strain evidence="15 16">USBA-857</strain>
    </source>
</reference>
<dbReference type="GO" id="GO:0071949">
    <property type="term" value="F:FAD binding"/>
    <property type="evidence" value="ECO:0007669"/>
    <property type="project" value="InterPro"/>
</dbReference>
<dbReference type="InterPro" id="IPR036318">
    <property type="entry name" value="FAD-bd_PCMH-like_sf"/>
</dbReference>
<evidence type="ECO:0000256" key="9">
    <source>
        <dbReference type="ARBA" id="ARBA00039003"/>
    </source>
</evidence>
<dbReference type="GO" id="GO:1903457">
    <property type="term" value="P:lactate catabolic process"/>
    <property type="evidence" value="ECO:0007669"/>
    <property type="project" value="TreeGrafter"/>
</dbReference>
<dbReference type="GO" id="GO:0008720">
    <property type="term" value="F:D-lactate dehydrogenase (NAD+) activity"/>
    <property type="evidence" value="ECO:0007669"/>
    <property type="project" value="TreeGrafter"/>
</dbReference>
<sequence>MIAQLDTLARLDADYLRFLEALRADGFNGEIAPDYANRTVLATDNSIYQRLPQAVLYPRNAEDLELIARLAGQETHRKVVLTPRGGGTGTNGQSLTDGLVVDVSKHMNAIIDIDVERRRVRVQAGVVKDQLNAALKPHGLFFAPELSTSNRATIGGMISTDASGQGSCEYGKTRDHVLELDSVLLGGERLTSRPLDADALEATCARDDRIGETHRTARAIIDTQAGLIEAKFPKLNRCLTGYDLAHLYNDERQFDLNSALCGSEGSLGLLNEAVLNVLPIPKHSTLVNVRYASFMDALRDAKALMASAAAPTSIETVDDKVLGLAMQDFVWDSVAEFFPATTSAPQAGHSEDQAEAEDDTAVAARTETAIRGINLIEFNADDPEALKARIADFTRHLAADSSVERLGYTLAEGREQIQRVYAMRKRAVGLLGNAKGEKRPIPFVEDTAVPPEHLADYIAEFRAALDARGLAYGMFGHVDAGVLHVRPAIDMKDPAQEALIREISDEVAELTHKYHGLLWGEHGKGVRSEYAPKFFGELYPSLQRLKAAFDPHNQLNPGKIATPLSIPPEDAESSTPPDAAESSTSPGTSGSAPDEAEPSPPPVTASEAPSADKETQETPNNGAEQTLKWVDPGLLTIDGVPTRGQHDRQIDERVWQSHAAAVYCNGNGACYNYDPDDAMCPSWKATRERVQSPKGRASLMREWLRLQGQAGTDVVEESKQKKAEGVWGFVRDFPARARNTWAKRRGQEDFSHEVYDAMAGCLACKSCAGQCPIKVNVPEFRSQFLEVYHGRYLRAPRDYVIGGLEFMVPYLAPLAPLYNAALDNRLVERLLAGPVGMVDSPKLSRASLKKQLKAWGVAEATPTALGLLTETQKANSVILVQDAFTSYFESKLVMDVVELLSRLDIKVFVAPFSPNGKPLNVQGFLGAFERTAERQAKRLQSLAGFGVPLVGIDPAMTLTYRQEYVKALGPDAVPEVLMLQEWLVSLGKRLKPRGVTLSDPGFKLLAHCTEKTNAPGSPKAWQQVFSAFGLELEVLASGCCGMSGTYGHEARNLETSKTIYAQSWQPKVEDPANTGRLLATGYSCRSQAKRLSDTSLPHPLQGLLETLRGA</sequence>
<accession>A0A328XQ64</accession>
<dbReference type="InterPro" id="IPR016164">
    <property type="entry name" value="FAD-linked_Oxase-like_C"/>
</dbReference>
<dbReference type="GO" id="GO:0051990">
    <property type="term" value="F:(R)-2-hydroxyglutarate dehydrogenase activity"/>
    <property type="evidence" value="ECO:0007669"/>
    <property type="project" value="UniProtKB-EC"/>
</dbReference>
<dbReference type="PROSITE" id="PS00198">
    <property type="entry name" value="4FE4S_FER_1"/>
    <property type="match status" value="1"/>
</dbReference>
<dbReference type="PANTHER" id="PTHR11748">
    <property type="entry name" value="D-LACTATE DEHYDROGENASE"/>
    <property type="match status" value="1"/>
</dbReference>
<dbReference type="RefSeq" id="WP_112054428.1">
    <property type="nucleotide sequence ID" value="NZ_QLSX01000004.1"/>
</dbReference>
<keyword evidence="7" id="KW-0408">Iron</keyword>
<dbReference type="InterPro" id="IPR004113">
    <property type="entry name" value="FAD-bd_oxidored_4_C"/>
</dbReference>
<evidence type="ECO:0000313" key="15">
    <source>
        <dbReference type="EMBL" id="RAR62039.1"/>
    </source>
</evidence>
<evidence type="ECO:0000259" key="14">
    <source>
        <dbReference type="PROSITE" id="PS51387"/>
    </source>
</evidence>
<evidence type="ECO:0000256" key="5">
    <source>
        <dbReference type="ARBA" id="ARBA00022827"/>
    </source>
</evidence>
<keyword evidence="2" id="KW-0004">4Fe-4S</keyword>
<evidence type="ECO:0000256" key="12">
    <source>
        <dbReference type="ARBA" id="ARBA00067680"/>
    </source>
</evidence>
<dbReference type="InterPro" id="IPR016169">
    <property type="entry name" value="FAD-bd_PCMH_sub2"/>
</dbReference>
<dbReference type="SUPFAM" id="SSF46548">
    <property type="entry name" value="alpha-helical ferredoxin"/>
    <property type="match status" value="1"/>
</dbReference>
<evidence type="ECO:0000256" key="8">
    <source>
        <dbReference type="ARBA" id="ARBA00023014"/>
    </source>
</evidence>
<comment type="caution">
    <text evidence="15">The sequence shown here is derived from an EMBL/GenBank/DDBJ whole genome shotgun (WGS) entry which is preliminary data.</text>
</comment>
<dbReference type="Gene3D" id="3.30.70.2740">
    <property type="match status" value="1"/>
</dbReference>
<evidence type="ECO:0000313" key="16">
    <source>
        <dbReference type="Proteomes" id="UP000249700"/>
    </source>
</evidence>
<dbReference type="GO" id="GO:0004458">
    <property type="term" value="F:D-lactate dehydrogenase (cytochrome) activity"/>
    <property type="evidence" value="ECO:0007669"/>
    <property type="project" value="TreeGrafter"/>
</dbReference>
<organism evidence="15 16">
    <name type="scientific">Onishia taeanensis</name>
    <dbReference type="NCBI Taxonomy" id="284577"/>
    <lineage>
        <taxon>Bacteria</taxon>
        <taxon>Pseudomonadati</taxon>
        <taxon>Pseudomonadota</taxon>
        <taxon>Gammaproteobacteria</taxon>
        <taxon>Oceanospirillales</taxon>
        <taxon>Halomonadaceae</taxon>
        <taxon>Onishia</taxon>
    </lineage>
</organism>
<dbReference type="OrthoDB" id="9811557at2"/>
<name>A0A328XQ64_9GAMM</name>
<proteinExistence type="inferred from homology"/>
<protein>
    <recommendedName>
        <fullName evidence="12">D-2-hydroxyglutarate dehydrogenase</fullName>
        <ecNumber evidence="9">1.1.99.39</ecNumber>
    </recommendedName>
</protein>
<keyword evidence="8" id="KW-0411">Iron-sulfur</keyword>
<keyword evidence="3" id="KW-0285">Flavoprotein</keyword>
<dbReference type="SUPFAM" id="SSF56176">
    <property type="entry name" value="FAD-binding/transporter-associated domain-like"/>
    <property type="match status" value="1"/>
</dbReference>
<evidence type="ECO:0000256" key="11">
    <source>
        <dbReference type="ARBA" id="ARBA00060924"/>
    </source>
</evidence>
<dbReference type="PANTHER" id="PTHR11748:SF119">
    <property type="entry name" value="D-2-HYDROXYGLUTARATE DEHYDROGENASE"/>
    <property type="match status" value="1"/>
</dbReference>
<evidence type="ECO:0000256" key="10">
    <source>
        <dbReference type="ARBA" id="ARBA00051291"/>
    </source>
</evidence>
<keyword evidence="6" id="KW-0560">Oxidoreductase</keyword>
<evidence type="ECO:0000256" key="1">
    <source>
        <dbReference type="ARBA" id="ARBA00001974"/>
    </source>
</evidence>
<dbReference type="EMBL" id="QLSX01000004">
    <property type="protein sequence ID" value="RAR62039.1"/>
    <property type="molecule type" value="Genomic_DNA"/>
</dbReference>
<evidence type="ECO:0000256" key="13">
    <source>
        <dbReference type="SAM" id="MobiDB-lite"/>
    </source>
</evidence>
<evidence type="ECO:0000256" key="7">
    <source>
        <dbReference type="ARBA" id="ARBA00023004"/>
    </source>
</evidence>
<dbReference type="EC" id="1.1.99.39" evidence="9"/>
<dbReference type="SUPFAM" id="SSF55103">
    <property type="entry name" value="FAD-linked oxidases, C-terminal domain"/>
    <property type="match status" value="1"/>
</dbReference>
<evidence type="ECO:0000256" key="4">
    <source>
        <dbReference type="ARBA" id="ARBA00022723"/>
    </source>
</evidence>
<dbReference type="Pfam" id="PF01565">
    <property type="entry name" value="FAD_binding_4"/>
    <property type="match status" value="1"/>
</dbReference>
<dbReference type="InterPro" id="IPR006094">
    <property type="entry name" value="Oxid_FAD_bind_N"/>
</dbReference>
<dbReference type="Gene3D" id="3.30.465.10">
    <property type="match status" value="1"/>
</dbReference>